<dbReference type="EMBL" id="JAVRRJ010000006">
    <property type="protein sequence ID" value="KAK5083954.1"/>
    <property type="molecule type" value="Genomic_DNA"/>
</dbReference>
<accession>A0AAN7SXX3</accession>
<evidence type="ECO:0000256" key="1">
    <source>
        <dbReference type="SAM" id="MobiDB-lite"/>
    </source>
</evidence>
<name>A0AAN7SXX3_9EURO</name>
<proteinExistence type="predicted"/>
<evidence type="ECO:0008006" key="4">
    <source>
        <dbReference type="Google" id="ProtNLM"/>
    </source>
</evidence>
<feature type="compositionally biased region" description="Low complexity" evidence="1">
    <location>
        <begin position="1273"/>
        <end position="1282"/>
    </location>
</feature>
<dbReference type="PANTHER" id="PTHR37542">
    <property type="entry name" value="HELO DOMAIN-CONTAINING PROTEIN-RELATED"/>
    <property type="match status" value="1"/>
</dbReference>
<keyword evidence="3" id="KW-1185">Reference proteome</keyword>
<feature type="region of interest" description="Disordered" evidence="1">
    <location>
        <begin position="748"/>
        <end position="782"/>
    </location>
</feature>
<feature type="compositionally biased region" description="Acidic residues" evidence="1">
    <location>
        <begin position="878"/>
        <end position="899"/>
    </location>
</feature>
<feature type="region of interest" description="Disordered" evidence="1">
    <location>
        <begin position="123"/>
        <end position="145"/>
    </location>
</feature>
<feature type="region of interest" description="Disordered" evidence="1">
    <location>
        <begin position="1040"/>
        <end position="1078"/>
    </location>
</feature>
<feature type="compositionally biased region" description="Low complexity" evidence="1">
    <location>
        <begin position="1293"/>
        <end position="1308"/>
    </location>
</feature>
<feature type="region of interest" description="Disordered" evidence="1">
    <location>
        <begin position="626"/>
        <end position="657"/>
    </location>
</feature>
<feature type="region of interest" description="Disordered" evidence="1">
    <location>
        <begin position="199"/>
        <end position="227"/>
    </location>
</feature>
<protein>
    <recommendedName>
        <fullName evidence="4">Protein kinase domain-containing protein</fullName>
    </recommendedName>
</protein>
<feature type="compositionally biased region" description="Basic and acidic residues" evidence="1">
    <location>
        <begin position="824"/>
        <end position="834"/>
    </location>
</feature>
<comment type="caution">
    <text evidence="2">The sequence shown here is derived from an EMBL/GenBank/DDBJ whole genome shotgun (WGS) entry which is preliminary data.</text>
</comment>
<feature type="region of interest" description="Disordered" evidence="1">
    <location>
        <begin position="878"/>
        <end position="964"/>
    </location>
</feature>
<dbReference type="PANTHER" id="PTHR37542:SF2">
    <property type="entry name" value="PROTEIN KINASE DOMAIN-CONTAINING PROTEIN"/>
    <property type="match status" value="1"/>
</dbReference>
<reference evidence="2 3" key="1">
    <citation type="submission" date="2023-08" db="EMBL/GenBank/DDBJ databases">
        <title>Black Yeasts Isolated from many extreme environments.</title>
        <authorList>
            <person name="Coleine C."/>
            <person name="Stajich J.E."/>
            <person name="Selbmann L."/>
        </authorList>
    </citation>
    <scope>NUCLEOTIDE SEQUENCE [LARGE SCALE GENOMIC DNA]</scope>
    <source>
        <strain evidence="2 3">CCFEE 5910</strain>
    </source>
</reference>
<dbReference type="Gene3D" id="1.10.510.10">
    <property type="entry name" value="Transferase(Phosphotransferase) domain 1"/>
    <property type="match status" value="1"/>
</dbReference>
<organism evidence="2 3">
    <name type="scientific">Lithohypha guttulata</name>
    <dbReference type="NCBI Taxonomy" id="1690604"/>
    <lineage>
        <taxon>Eukaryota</taxon>
        <taxon>Fungi</taxon>
        <taxon>Dikarya</taxon>
        <taxon>Ascomycota</taxon>
        <taxon>Pezizomycotina</taxon>
        <taxon>Eurotiomycetes</taxon>
        <taxon>Chaetothyriomycetidae</taxon>
        <taxon>Chaetothyriales</taxon>
        <taxon>Trichomeriaceae</taxon>
        <taxon>Lithohypha</taxon>
    </lineage>
</organism>
<evidence type="ECO:0000313" key="3">
    <source>
        <dbReference type="Proteomes" id="UP001309876"/>
    </source>
</evidence>
<feature type="region of interest" description="Disordered" evidence="1">
    <location>
        <begin position="824"/>
        <end position="851"/>
    </location>
</feature>
<feature type="region of interest" description="Disordered" evidence="1">
    <location>
        <begin position="1245"/>
        <end position="1310"/>
    </location>
</feature>
<gene>
    <name evidence="2" type="ORF">LTR05_006461</name>
</gene>
<feature type="compositionally biased region" description="Acidic residues" evidence="1">
    <location>
        <begin position="910"/>
        <end position="936"/>
    </location>
</feature>
<feature type="compositionally biased region" description="Basic residues" evidence="1">
    <location>
        <begin position="748"/>
        <end position="758"/>
    </location>
</feature>
<dbReference type="Proteomes" id="UP001309876">
    <property type="component" value="Unassembled WGS sequence"/>
</dbReference>
<feature type="compositionally biased region" description="Low complexity" evidence="1">
    <location>
        <begin position="635"/>
        <end position="644"/>
    </location>
</feature>
<evidence type="ECO:0000313" key="2">
    <source>
        <dbReference type="EMBL" id="KAK5083954.1"/>
    </source>
</evidence>
<sequence>MWHHHQRRGPYTRGGHLRAAHHLTQLYNDAKVSYENTLGQRNTSTNIDDDLEVIQLRKDFQEQQDRLLAWGVYWADKQSGGQSVKGKEAGFELNIDEKVDQAGLGEVVASIMETIRSTLAQSGQLQHPERWKENHGPPTGAGGAWGAFKSSLLKEKLAASSPRPDLEKYKDYELTTGRNLLEKLRNSIDLLYDLDENQQDPVSSQKLSAEEPIHAQTQADSISGPPSLPRTVSVDEAFSAKELAQLSHQLLSHPLYIDFSRLEAMHDPNAAAEPPSYEEAKENTQPIQPKAVYFFPGMQTHVLVDVARARSYPVISEAMSVHDPFRSAHEVAQLVSGKGLLTWDGHLKLLGFTLAHGNSRFGLVYALPAPSDPTALQAGQTLTTSIQATLEHETSFPPLENKFRLAYNIGLAVTSYLAHGHCHGYVRSSNIVFLRENDNPRLGKTLRCPYLLQPVQKLVGESNINLPLSQIIYHHADAGEVGYGTVPAYDVFSVGLLLLEIGLWRPLASFWKPKYDLALFHERLRKYYIPKLASKCGTRYMKLVQACFNAPDQLQDRPSPVDAAEYLLEIVEELGRCCAIDEAGAPSELDIEVFESLIESQRVDYPQSSKSQTAAQPHIASPAALTSMVDPTQPSVKKSQASSKVKQKTADSLKKWPNMDIPQDHLETWNNMLMPRLSKMLKNCLKDSMESCSVSLMMIGSTPEKAKTTICVQCRDTARVRETLCSRFKPKSGWGLVVCPGDVRRSGQVRRATKRGSNARRSGADTDTVDNSAEKPREQLYQPWPGCGASIGAWTNEQHLPPVSFGGTIIVDGEPYGMTVHHMLDDPDDVDRHNQQASPEAPTRSIAPRTTTQVAEYGHSLTLRASEEELPDVTDELEIYNDDEMADTSDEDELSDTESDTSTIKPDYMVMDEEGSEFFIMDDSDDEDDGPPDLEDEAGHSSEESDEELSETGSIGDTPSVHAGRLDDEDFCITQPAWDDVPENFFSDDPEYRDEEHLLSHSFGYVHASSGLKRITKNNLKHEVDWALIKVNDSRLNHALNPEAPVLPGRKSSTTARRRKRGSNKPSSAPFTEPPLAGVTPMIELPRLQVTCTGRTSGRQVGKISPALSLLKLPGRRTFSASFTVEGGMGLPGDSGAWVYSEEKRELCGHILAWSDALNIAYIAPMEVLFEDLKVRLAAKEIRLPAQHTEMTTQESTTTTSNLHAKSTVINRPKLPPSLTQQQQQQHPNPNLTSKIASLQINTTTTSALTDARERARTTSRPSSKSSHRDEASPMSAGSASARRSRAETVPKTQSPTQLPTPPLGGDTKYARKDIYEFSGMGVVEEGKKGRGLVVVAAKAVPG</sequence>